<sequence length="171" mass="19372">MDYIIRPTRLEDMEGFTDLRRMPGVFETTLGLPSESVQRNIDRFKTMGPDNHNFVAVLQDGTIIGAAALQVQASPRMRHVGSVGIFVHTDYQNMGVGTALLTTLLDLADNWLMLVRVELEVFADNERAIRLYEKLGFEKEGLKRMATIRNGTYADEYLMARLKRRSTNGSM</sequence>
<protein>
    <submittedName>
        <fullName evidence="5">GNAT family N-acetyltransferase</fullName>
        <ecNumber evidence="5">2.3.1.-</ecNumber>
    </submittedName>
</protein>
<dbReference type="GO" id="GO:0016746">
    <property type="term" value="F:acyltransferase activity"/>
    <property type="evidence" value="ECO:0007669"/>
    <property type="project" value="UniProtKB-KW"/>
</dbReference>
<dbReference type="CDD" id="cd04301">
    <property type="entry name" value="NAT_SF"/>
    <property type="match status" value="1"/>
</dbReference>
<proteinExistence type="inferred from homology"/>
<dbReference type="InterPro" id="IPR000182">
    <property type="entry name" value="GNAT_dom"/>
</dbReference>
<dbReference type="InterPro" id="IPR051531">
    <property type="entry name" value="N-acetyltransferase"/>
</dbReference>
<evidence type="ECO:0000256" key="1">
    <source>
        <dbReference type="ARBA" id="ARBA00022679"/>
    </source>
</evidence>
<feature type="domain" description="N-acetyltransferase" evidence="4">
    <location>
        <begin position="3"/>
        <end position="164"/>
    </location>
</feature>
<dbReference type="Pfam" id="PF00583">
    <property type="entry name" value="Acetyltransf_1"/>
    <property type="match status" value="1"/>
</dbReference>
<dbReference type="EMBL" id="JBBMFT010000001">
    <property type="protein sequence ID" value="MEQ2455065.1"/>
    <property type="molecule type" value="Genomic_DNA"/>
</dbReference>
<dbReference type="PANTHER" id="PTHR43792">
    <property type="entry name" value="GNAT FAMILY, PUTATIVE (AFU_ORTHOLOGUE AFUA_3G00765)-RELATED-RELATED"/>
    <property type="match status" value="1"/>
</dbReference>
<dbReference type="PANTHER" id="PTHR43792:SF8">
    <property type="entry name" value="[RIBOSOMAL PROTEIN US5]-ALANINE N-ACETYLTRANSFERASE"/>
    <property type="match status" value="1"/>
</dbReference>
<dbReference type="Gene3D" id="3.40.630.30">
    <property type="match status" value="1"/>
</dbReference>
<dbReference type="InterPro" id="IPR016181">
    <property type="entry name" value="Acyl_CoA_acyltransferase"/>
</dbReference>
<dbReference type="EC" id="2.3.1.-" evidence="5"/>
<evidence type="ECO:0000256" key="3">
    <source>
        <dbReference type="ARBA" id="ARBA00038502"/>
    </source>
</evidence>
<evidence type="ECO:0000313" key="6">
    <source>
        <dbReference type="Proteomes" id="UP001440599"/>
    </source>
</evidence>
<keyword evidence="6" id="KW-1185">Reference proteome</keyword>
<evidence type="ECO:0000256" key="2">
    <source>
        <dbReference type="ARBA" id="ARBA00023315"/>
    </source>
</evidence>
<evidence type="ECO:0000259" key="4">
    <source>
        <dbReference type="PROSITE" id="PS51186"/>
    </source>
</evidence>
<dbReference type="SUPFAM" id="SSF55729">
    <property type="entry name" value="Acyl-CoA N-acyltransferases (Nat)"/>
    <property type="match status" value="1"/>
</dbReference>
<accession>A0ABV1EM25</accession>
<keyword evidence="2 5" id="KW-0012">Acyltransferase</keyword>
<organism evidence="5 6">
    <name type="scientific">Flavonifractor hominis</name>
    <dbReference type="NCBI Taxonomy" id="3133178"/>
    <lineage>
        <taxon>Bacteria</taxon>
        <taxon>Bacillati</taxon>
        <taxon>Bacillota</taxon>
        <taxon>Clostridia</taxon>
        <taxon>Eubacteriales</taxon>
        <taxon>Oscillospiraceae</taxon>
        <taxon>Flavonifractor</taxon>
    </lineage>
</organism>
<gene>
    <name evidence="5" type="ORF">WMO45_00895</name>
</gene>
<dbReference type="PROSITE" id="PS51186">
    <property type="entry name" value="GNAT"/>
    <property type="match status" value="1"/>
</dbReference>
<dbReference type="RefSeq" id="WP_349138748.1">
    <property type="nucleotide sequence ID" value="NZ_JBBMFT010000001.1"/>
</dbReference>
<comment type="caution">
    <text evidence="5">The sequence shown here is derived from an EMBL/GenBank/DDBJ whole genome shotgun (WGS) entry which is preliminary data.</text>
</comment>
<reference evidence="5 6" key="1">
    <citation type="submission" date="2024-03" db="EMBL/GenBank/DDBJ databases">
        <title>Human intestinal bacterial collection.</title>
        <authorList>
            <person name="Pauvert C."/>
            <person name="Hitch T.C.A."/>
            <person name="Clavel T."/>
        </authorList>
    </citation>
    <scope>NUCLEOTIDE SEQUENCE [LARGE SCALE GENOMIC DNA]</scope>
    <source>
        <strain evidence="5 6">CLA-AP-H34</strain>
    </source>
</reference>
<name>A0ABV1EM25_9FIRM</name>
<evidence type="ECO:0000313" key="5">
    <source>
        <dbReference type="EMBL" id="MEQ2455065.1"/>
    </source>
</evidence>
<keyword evidence="1 5" id="KW-0808">Transferase</keyword>
<comment type="similarity">
    <text evidence="3">Belongs to the acetyltransferase family. RimJ subfamily.</text>
</comment>
<dbReference type="Proteomes" id="UP001440599">
    <property type="component" value="Unassembled WGS sequence"/>
</dbReference>